<name>A0AAD8ESZ8_DIPPU</name>
<reference evidence="4" key="1">
    <citation type="journal article" date="2023" name="IScience">
        <title>Live-bearing cockroach genome reveals convergent evolutionary mechanisms linked to viviparity in insects and beyond.</title>
        <authorList>
            <person name="Fouks B."/>
            <person name="Harrison M.C."/>
            <person name="Mikhailova A.A."/>
            <person name="Marchal E."/>
            <person name="English S."/>
            <person name="Carruthers M."/>
            <person name="Jennings E.C."/>
            <person name="Chiamaka E.L."/>
            <person name="Frigard R.A."/>
            <person name="Pippel M."/>
            <person name="Attardo G.M."/>
            <person name="Benoit J.B."/>
            <person name="Bornberg-Bauer E."/>
            <person name="Tobe S.S."/>
        </authorList>
    </citation>
    <scope>NUCLEOTIDE SEQUENCE</scope>
    <source>
        <strain evidence="4">Stay&amp;Tobe</strain>
    </source>
</reference>
<evidence type="ECO:0000313" key="4">
    <source>
        <dbReference type="EMBL" id="KAJ9600597.1"/>
    </source>
</evidence>
<dbReference type="SUPFAM" id="SSF55486">
    <property type="entry name" value="Metalloproteases ('zincins'), catalytic domain"/>
    <property type="match status" value="1"/>
</dbReference>
<feature type="domain" description="Peptidase M13 N-terminal" evidence="3">
    <location>
        <begin position="1"/>
        <end position="117"/>
    </location>
</feature>
<comment type="caution">
    <text evidence="4">The sequence shown here is derived from an EMBL/GenBank/DDBJ whole genome shotgun (WGS) entry which is preliminary data.</text>
</comment>
<evidence type="ECO:0000259" key="3">
    <source>
        <dbReference type="Pfam" id="PF05649"/>
    </source>
</evidence>
<dbReference type="InterPro" id="IPR042089">
    <property type="entry name" value="Peptidase_M13_dom_2"/>
</dbReference>
<dbReference type="InterPro" id="IPR008753">
    <property type="entry name" value="Peptidase_M13_N"/>
</dbReference>
<organism evidence="4 5">
    <name type="scientific">Diploptera punctata</name>
    <name type="common">Pacific beetle cockroach</name>
    <dbReference type="NCBI Taxonomy" id="6984"/>
    <lineage>
        <taxon>Eukaryota</taxon>
        <taxon>Metazoa</taxon>
        <taxon>Ecdysozoa</taxon>
        <taxon>Arthropoda</taxon>
        <taxon>Hexapoda</taxon>
        <taxon>Insecta</taxon>
        <taxon>Pterygota</taxon>
        <taxon>Neoptera</taxon>
        <taxon>Polyneoptera</taxon>
        <taxon>Dictyoptera</taxon>
        <taxon>Blattodea</taxon>
        <taxon>Blaberoidea</taxon>
        <taxon>Blaberidae</taxon>
        <taxon>Diplopterinae</taxon>
        <taxon>Diploptera</taxon>
    </lineage>
</organism>
<proteinExistence type="inferred from homology"/>
<keyword evidence="5" id="KW-1185">Reference proteome</keyword>
<dbReference type="GO" id="GO:0016485">
    <property type="term" value="P:protein processing"/>
    <property type="evidence" value="ECO:0007669"/>
    <property type="project" value="TreeGrafter"/>
</dbReference>
<dbReference type="EMBL" id="JASPKZ010000269">
    <property type="protein sequence ID" value="KAJ9600597.1"/>
    <property type="molecule type" value="Genomic_DNA"/>
</dbReference>
<evidence type="ECO:0000313" key="5">
    <source>
        <dbReference type="Proteomes" id="UP001233999"/>
    </source>
</evidence>
<dbReference type="PANTHER" id="PTHR11733">
    <property type="entry name" value="ZINC METALLOPROTEASE FAMILY M13 NEPRILYSIN-RELATED"/>
    <property type="match status" value="1"/>
</dbReference>
<evidence type="ECO:0000256" key="2">
    <source>
        <dbReference type="ARBA" id="ARBA00007357"/>
    </source>
</evidence>
<dbReference type="Proteomes" id="UP001233999">
    <property type="component" value="Unassembled WGS sequence"/>
</dbReference>
<dbReference type="Gene3D" id="1.10.1380.10">
    <property type="entry name" value="Neutral endopeptidase , domain2"/>
    <property type="match status" value="2"/>
</dbReference>
<dbReference type="Gene3D" id="3.40.390.10">
    <property type="entry name" value="Collagenase (Catalytic Domain)"/>
    <property type="match status" value="1"/>
</dbReference>
<accession>A0AAD8ESZ8</accession>
<evidence type="ECO:0000256" key="1">
    <source>
        <dbReference type="ARBA" id="ARBA00004401"/>
    </source>
</evidence>
<dbReference type="InterPro" id="IPR000718">
    <property type="entry name" value="Peptidase_M13"/>
</dbReference>
<comment type="similarity">
    <text evidence="2">Belongs to the peptidase M13 family.</text>
</comment>
<feature type="non-terminal residue" evidence="4">
    <location>
        <position position="1"/>
    </location>
</feature>
<dbReference type="InterPro" id="IPR024079">
    <property type="entry name" value="MetalloPept_cat_dom_sf"/>
</dbReference>
<feature type="non-terminal residue" evidence="4">
    <location>
        <position position="211"/>
    </location>
</feature>
<dbReference type="GO" id="GO:0005886">
    <property type="term" value="C:plasma membrane"/>
    <property type="evidence" value="ECO:0007669"/>
    <property type="project" value="UniProtKB-SubCell"/>
</dbReference>
<dbReference type="PANTHER" id="PTHR11733:SF167">
    <property type="entry name" value="FI17812P1-RELATED"/>
    <property type="match status" value="1"/>
</dbReference>
<dbReference type="GO" id="GO:0004222">
    <property type="term" value="F:metalloendopeptidase activity"/>
    <property type="evidence" value="ECO:0007669"/>
    <property type="project" value="InterPro"/>
</dbReference>
<reference evidence="4" key="2">
    <citation type="submission" date="2023-05" db="EMBL/GenBank/DDBJ databases">
        <authorList>
            <person name="Fouks B."/>
        </authorList>
    </citation>
    <scope>NUCLEOTIDE SEQUENCE</scope>
    <source>
        <strain evidence="4">Stay&amp;Tobe</strain>
        <tissue evidence="4">Testes</tissue>
    </source>
</reference>
<sequence length="211" mass="24297">QGGLTLPTRDNYLNKTANEKILSAYLDYMTKIGILLGGEENSTRAQMQAVIDFETKLAEITSPPEDRRDEEKLYHLMPLSEVQNMAPFMSWRDYFTDAMRSISRKVTPKEMVVVYVRPKMHIKDFAKLLLDLKEAKKPWRYCVTDTNNVLGFAIGAMFVREVFHGNSKPMAEEMINEVRSAFKTNLLNLTWMDKETRDSAENKADAITDMI</sequence>
<protein>
    <recommendedName>
        <fullName evidence="3">Peptidase M13 N-terminal domain-containing protein</fullName>
    </recommendedName>
</protein>
<dbReference type="Pfam" id="PF05649">
    <property type="entry name" value="Peptidase_M13_N"/>
    <property type="match status" value="2"/>
</dbReference>
<dbReference type="PROSITE" id="PS51885">
    <property type="entry name" value="NEPRILYSIN"/>
    <property type="match status" value="1"/>
</dbReference>
<gene>
    <name evidence="4" type="ORF">L9F63_026264</name>
</gene>
<feature type="domain" description="Peptidase M13 N-terminal" evidence="3">
    <location>
        <begin position="124"/>
        <end position="211"/>
    </location>
</feature>
<comment type="subcellular location">
    <subcellularLocation>
        <location evidence="1">Cell membrane</location>
        <topology evidence="1">Single-pass type II membrane protein</topology>
    </subcellularLocation>
</comment>
<dbReference type="AlphaFoldDB" id="A0AAD8ESZ8"/>